<name>A0A0F9P3P2_9ZZZZ</name>
<protein>
    <submittedName>
        <fullName evidence="1">Uncharacterized protein</fullName>
    </submittedName>
</protein>
<evidence type="ECO:0000313" key="1">
    <source>
        <dbReference type="EMBL" id="KKN24699.1"/>
    </source>
</evidence>
<accession>A0A0F9P3P2</accession>
<dbReference type="AlphaFoldDB" id="A0A0F9P3P2"/>
<comment type="caution">
    <text evidence="1">The sequence shown here is derived from an EMBL/GenBank/DDBJ whole genome shotgun (WGS) entry which is preliminary data.</text>
</comment>
<organism evidence="1">
    <name type="scientific">marine sediment metagenome</name>
    <dbReference type="NCBI Taxonomy" id="412755"/>
    <lineage>
        <taxon>unclassified sequences</taxon>
        <taxon>metagenomes</taxon>
        <taxon>ecological metagenomes</taxon>
    </lineage>
</organism>
<reference evidence="1" key="1">
    <citation type="journal article" date="2015" name="Nature">
        <title>Complex archaea that bridge the gap between prokaryotes and eukaryotes.</title>
        <authorList>
            <person name="Spang A."/>
            <person name="Saw J.H."/>
            <person name="Jorgensen S.L."/>
            <person name="Zaremba-Niedzwiedzka K."/>
            <person name="Martijn J."/>
            <person name="Lind A.E."/>
            <person name="van Eijk R."/>
            <person name="Schleper C."/>
            <person name="Guy L."/>
            <person name="Ettema T.J."/>
        </authorList>
    </citation>
    <scope>NUCLEOTIDE SEQUENCE</scope>
</reference>
<proteinExistence type="predicted"/>
<sequence length="59" mass="6648">MSVYNPTGKELLSHLEGIVRTCLKRGETMSDGLEKEQLDLIYDEFTAALDDYIAKAEKP</sequence>
<gene>
    <name evidence="1" type="ORF">LCGC14_0892020</name>
</gene>
<dbReference type="EMBL" id="LAZR01002862">
    <property type="protein sequence ID" value="KKN24699.1"/>
    <property type="molecule type" value="Genomic_DNA"/>
</dbReference>